<keyword evidence="2" id="KW-1185">Reference proteome</keyword>
<protein>
    <submittedName>
        <fullName evidence="1">Uncharacterized protein</fullName>
    </submittedName>
</protein>
<dbReference type="EMBL" id="FODT01000008">
    <property type="protein sequence ID" value="SEP11775.1"/>
    <property type="molecule type" value="Genomic_DNA"/>
</dbReference>
<organism evidence="1 2">
    <name type="scientific">Rhodopseudomonas pseudopalustris</name>
    <dbReference type="NCBI Taxonomy" id="1513892"/>
    <lineage>
        <taxon>Bacteria</taxon>
        <taxon>Pseudomonadati</taxon>
        <taxon>Pseudomonadota</taxon>
        <taxon>Alphaproteobacteria</taxon>
        <taxon>Hyphomicrobiales</taxon>
        <taxon>Nitrobacteraceae</taxon>
        <taxon>Rhodopseudomonas</taxon>
    </lineage>
</organism>
<evidence type="ECO:0000313" key="2">
    <source>
        <dbReference type="Proteomes" id="UP000199615"/>
    </source>
</evidence>
<dbReference type="AlphaFoldDB" id="A0A1H8V8L6"/>
<dbReference type="OrthoDB" id="9963666at2"/>
<gene>
    <name evidence="1" type="ORF">SAMN05444123_108126</name>
</gene>
<dbReference type="Proteomes" id="UP000199615">
    <property type="component" value="Unassembled WGS sequence"/>
</dbReference>
<sequence length="110" mass="12052">MAKQPPFKIDDESYRAGRDAFTCGCSLRSIVEQLAAFGADQVEDQKAFSGVLGFFDALLDQLRPRPQLEPRAVVEHPDGTVTPLSSYPLNGVIRGERAGDIFSRELGSPR</sequence>
<proteinExistence type="predicted"/>
<dbReference type="RefSeq" id="WP_092685185.1">
    <property type="nucleotide sequence ID" value="NZ_FODT01000008.1"/>
</dbReference>
<reference evidence="2" key="1">
    <citation type="submission" date="2016-10" db="EMBL/GenBank/DDBJ databases">
        <authorList>
            <person name="Varghese N."/>
            <person name="Submissions S."/>
        </authorList>
    </citation>
    <scope>NUCLEOTIDE SEQUENCE [LARGE SCALE GENOMIC DNA]</scope>
    <source>
        <strain evidence="2">DSM 123</strain>
    </source>
</reference>
<evidence type="ECO:0000313" key="1">
    <source>
        <dbReference type="EMBL" id="SEP11775.1"/>
    </source>
</evidence>
<name>A0A1H8V8L6_9BRAD</name>
<accession>A0A1H8V8L6</accession>